<protein>
    <submittedName>
        <fullName evidence="1">Uncharacterized protein</fullName>
    </submittedName>
</protein>
<accession>A0A2J6SBA3</accession>
<dbReference type="Proteomes" id="UP000235786">
    <property type="component" value="Unassembled WGS sequence"/>
</dbReference>
<sequence length="91" mass="10081">MGREFVVASRGCKAASAVWLSSVAQHLGFSKPQTSDIRIPILQSRRQAHDIKNFQGSNILHFVHSFNIILCSITHSAHRDLDATKILTSNP</sequence>
<organism evidence="1 2">
    <name type="scientific">Hyaloscypha variabilis (strain UAMH 11265 / GT02V1 / F)</name>
    <name type="common">Meliniomyces variabilis</name>
    <dbReference type="NCBI Taxonomy" id="1149755"/>
    <lineage>
        <taxon>Eukaryota</taxon>
        <taxon>Fungi</taxon>
        <taxon>Dikarya</taxon>
        <taxon>Ascomycota</taxon>
        <taxon>Pezizomycotina</taxon>
        <taxon>Leotiomycetes</taxon>
        <taxon>Helotiales</taxon>
        <taxon>Hyaloscyphaceae</taxon>
        <taxon>Hyaloscypha</taxon>
        <taxon>Hyaloscypha variabilis</taxon>
    </lineage>
</organism>
<evidence type="ECO:0000313" key="2">
    <source>
        <dbReference type="Proteomes" id="UP000235786"/>
    </source>
</evidence>
<keyword evidence="2" id="KW-1185">Reference proteome</keyword>
<proteinExistence type="predicted"/>
<reference evidence="1 2" key="1">
    <citation type="submission" date="2016-04" db="EMBL/GenBank/DDBJ databases">
        <title>A degradative enzymes factory behind the ericoid mycorrhizal symbiosis.</title>
        <authorList>
            <consortium name="DOE Joint Genome Institute"/>
            <person name="Martino E."/>
            <person name="Morin E."/>
            <person name="Grelet G."/>
            <person name="Kuo A."/>
            <person name="Kohler A."/>
            <person name="Daghino S."/>
            <person name="Barry K."/>
            <person name="Choi C."/>
            <person name="Cichocki N."/>
            <person name="Clum A."/>
            <person name="Copeland A."/>
            <person name="Hainaut M."/>
            <person name="Haridas S."/>
            <person name="Labutti K."/>
            <person name="Lindquist E."/>
            <person name="Lipzen A."/>
            <person name="Khouja H.-R."/>
            <person name="Murat C."/>
            <person name="Ohm R."/>
            <person name="Olson A."/>
            <person name="Spatafora J."/>
            <person name="Veneault-Fourrey C."/>
            <person name="Henrissat B."/>
            <person name="Grigoriev I."/>
            <person name="Martin F."/>
            <person name="Perotto S."/>
        </authorList>
    </citation>
    <scope>NUCLEOTIDE SEQUENCE [LARGE SCALE GENOMIC DNA]</scope>
    <source>
        <strain evidence="1 2">F</strain>
    </source>
</reference>
<gene>
    <name evidence="1" type="ORF">L207DRAFT_483</name>
</gene>
<evidence type="ECO:0000313" key="1">
    <source>
        <dbReference type="EMBL" id="PMD48049.1"/>
    </source>
</evidence>
<dbReference type="EMBL" id="KZ613937">
    <property type="protein sequence ID" value="PMD48049.1"/>
    <property type="molecule type" value="Genomic_DNA"/>
</dbReference>
<name>A0A2J6SBA3_HYAVF</name>
<dbReference type="AlphaFoldDB" id="A0A2J6SBA3"/>